<dbReference type="GO" id="GO:0005524">
    <property type="term" value="F:ATP binding"/>
    <property type="evidence" value="ECO:0007669"/>
    <property type="project" value="UniProtKB-KW"/>
</dbReference>
<evidence type="ECO:0000256" key="6">
    <source>
        <dbReference type="ARBA" id="ARBA00022840"/>
    </source>
</evidence>
<evidence type="ECO:0000256" key="3">
    <source>
        <dbReference type="ARBA" id="ARBA00022727"/>
    </source>
</evidence>
<dbReference type="InterPro" id="IPR029057">
    <property type="entry name" value="PRTase-like"/>
</dbReference>
<reference evidence="12" key="1">
    <citation type="submission" date="2017-04" db="EMBL/GenBank/DDBJ databases">
        <authorList>
            <person name="Bumgarner R.E."/>
            <person name="Fredricks D.N."/>
            <person name="Srinivasan S."/>
        </authorList>
    </citation>
    <scope>NUCLEOTIDE SEQUENCE [LARGE SCALE GENOMIC DNA]</scope>
    <source>
        <strain evidence="12">KA00405</strain>
    </source>
</reference>
<evidence type="ECO:0000259" key="10">
    <source>
        <dbReference type="Pfam" id="PF13793"/>
    </source>
</evidence>
<dbReference type="Pfam" id="PF13793">
    <property type="entry name" value="Pribosyltran_N"/>
    <property type="match status" value="1"/>
</dbReference>
<keyword evidence="6" id="KW-0067">ATP-binding</keyword>
<keyword evidence="2" id="KW-0808">Transferase</keyword>
<evidence type="ECO:0000313" key="11">
    <source>
        <dbReference type="EMBL" id="PNH19695.1"/>
    </source>
</evidence>
<dbReference type="GO" id="GO:0002189">
    <property type="term" value="C:ribose phosphate diphosphokinase complex"/>
    <property type="evidence" value="ECO:0007669"/>
    <property type="project" value="TreeGrafter"/>
</dbReference>
<evidence type="ECO:0000313" key="12">
    <source>
        <dbReference type="Proteomes" id="UP000236394"/>
    </source>
</evidence>
<accession>A0A2J8B4K2</accession>
<dbReference type="EC" id="2.7.6.1" evidence="1"/>
<dbReference type="Proteomes" id="UP000236394">
    <property type="component" value="Unassembled WGS sequence"/>
</dbReference>
<protein>
    <recommendedName>
        <fullName evidence="1">ribose-phosphate diphosphokinase</fullName>
        <ecNumber evidence="1">2.7.6.1</ecNumber>
    </recommendedName>
</protein>
<evidence type="ECO:0000256" key="4">
    <source>
        <dbReference type="ARBA" id="ARBA00022741"/>
    </source>
</evidence>
<keyword evidence="5" id="KW-0418">Kinase</keyword>
<dbReference type="GO" id="GO:0006015">
    <property type="term" value="P:5-phosphoribose 1-diphosphate biosynthetic process"/>
    <property type="evidence" value="ECO:0007669"/>
    <property type="project" value="TreeGrafter"/>
</dbReference>
<name>A0A2J8B4K2_9FIRM</name>
<dbReference type="GO" id="GO:0004749">
    <property type="term" value="F:ribose phosphate diphosphokinase activity"/>
    <property type="evidence" value="ECO:0007669"/>
    <property type="project" value="UniProtKB-EC"/>
</dbReference>
<evidence type="ECO:0000256" key="5">
    <source>
        <dbReference type="ARBA" id="ARBA00022777"/>
    </source>
</evidence>
<organism evidence="11 12">
    <name type="scientific">Mageeibacillus indolicus</name>
    <dbReference type="NCBI Taxonomy" id="884684"/>
    <lineage>
        <taxon>Bacteria</taxon>
        <taxon>Bacillati</taxon>
        <taxon>Bacillota</taxon>
        <taxon>Clostridia</taxon>
        <taxon>Eubacteriales</taxon>
        <taxon>Oscillospiraceae</taxon>
        <taxon>Mageeibacillus</taxon>
    </lineage>
</organism>
<proteinExistence type="inferred from homology"/>
<dbReference type="EMBL" id="NBZD01000001">
    <property type="protein sequence ID" value="PNH19695.1"/>
    <property type="molecule type" value="Genomic_DNA"/>
</dbReference>
<gene>
    <name evidence="11" type="ORF">B7R76_02090</name>
</gene>
<dbReference type="PANTHER" id="PTHR10210:SF32">
    <property type="entry name" value="RIBOSE-PHOSPHATE PYROPHOSPHOKINASE 2"/>
    <property type="match status" value="1"/>
</dbReference>
<dbReference type="GO" id="GO:0016301">
    <property type="term" value="F:kinase activity"/>
    <property type="evidence" value="ECO:0007669"/>
    <property type="project" value="UniProtKB-KW"/>
</dbReference>
<comment type="catalytic activity">
    <reaction evidence="7">
        <text>D-ribose 5-phosphate + ATP = 5-phospho-alpha-D-ribose 1-diphosphate + AMP + H(+)</text>
        <dbReference type="Rhea" id="RHEA:15609"/>
        <dbReference type="ChEBI" id="CHEBI:15378"/>
        <dbReference type="ChEBI" id="CHEBI:30616"/>
        <dbReference type="ChEBI" id="CHEBI:58017"/>
        <dbReference type="ChEBI" id="CHEBI:78346"/>
        <dbReference type="ChEBI" id="CHEBI:456215"/>
        <dbReference type="EC" id="2.7.6.1"/>
    </reaction>
</comment>
<keyword evidence="4" id="KW-0547">Nucleotide-binding</keyword>
<dbReference type="NCBIfam" id="NF005299">
    <property type="entry name" value="PRK06827.1"/>
    <property type="match status" value="1"/>
</dbReference>
<evidence type="ECO:0000256" key="7">
    <source>
        <dbReference type="ARBA" id="ARBA00049535"/>
    </source>
</evidence>
<feature type="domain" description="Phosphoribosyltransferase" evidence="9">
    <location>
        <begin position="231"/>
        <end position="326"/>
    </location>
</feature>
<comment type="caution">
    <text evidence="11">The sequence shown here is derived from an EMBL/GenBank/DDBJ whole genome shotgun (WGS) entry which is preliminary data.</text>
</comment>
<dbReference type="Gene3D" id="3.40.50.2020">
    <property type="match status" value="2"/>
</dbReference>
<sequence length="406" mass="46221">MSNQVDNHKPLNNRNYYIYDQYGDNDMEPVGPVGLLPLPSMRNFAQSVNEHLYRRRLDYDIRNPSLARTKPGFLREDYCLNADCIRFGNGEGKVILSDTVRGHDLFILVDVLNYACTYKLFGRDKLMSPDEHYQDLKRLILAISGKARRINVIMPFLYEGRQHKRSNRESLDCAFMLQELAGLGVANVITFDAHDPRVSNAIPLNSFESLPTSYQLIKCLRKTIPELGPVNNRLMIISPDEGGISRAMYLASMLGAPLGMFYKRRDYTRVVNGRNPILNHEFLGDNVEDMDVLVIDDMISSGDSMLDIAYELKKRKARKIYCAATFGLFASGLASFDKAYSDGVIDKIFCTNLIYRSPELLSRAWFEEVNLAKFVALLIDAINHDASLSRLIDPTIKIRKLLNQRV</sequence>
<keyword evidence="3 8" id="KW-0545">Nucleotide biosynthesis</keyword>
<dbReference type="SUPFAM" id="SSF53271">
    <property type="entry name" value="PRTase-like"/>
    <property type="match status" value="2"/>
</dbReference>
<dbReference type="InterPro" id="IPR029099">
    <property type="entry name" value="Pribosyltran_N"/>
</dbReference>
<evidence type="ECO:0000256" key="2">
    <source>
        <dbReference type="ARBA" id="ARBA00022679"/>
    </source>
</evidence>
<dbReference type="CDD" id="cd06223">
    <property type="entry name" value="PRTases_typeI"/>
    <property type="match status" value="1"/>
</dbReference>
<comment type="similarity">
    <text evidence="8">Belongs to the ribose-phosphate pyrophosphokinase family.</text>
</comment>
<dbReference type="GO" id="GO:0006164">
    <property type="term" value="P:purine nucleotide biosynthetic process"/>
    <property type="evidence" value="ECO:0007669"/>
    <property type="project" value="TreeGrafter"/>
</dbReference>
<dbReference type="InterPro" id="IPR005946">
    <property type="entry name" value="Rib-P_diPkinase"/>
</dbReference>
<dbReference type="Pfam" id="PF00156">
    <property type="entry name" value="Pribosyltran"/>
    <property type="match status" value="1"/>
</dbReference>
<dbReference type="NCBIfam" id="TIGR01251">
    <property type="entry name" value="ribP_PPkin"/>
    <property type="match status" value="1"/>
</dbReference>
<evidence type="ECO:0000256" key="1">
    <source>
        <dbReference type="ARBA" id="ARBA00013247"/>
    </source>
</evidence>
<dbReference type="AlphaFoldDB" id="A0A2J8B4K2"/>
<dbReference type="InterPro" id="IPR000836">
    <property type="entry name" value="PRTase_dom"/>
</dbReference>
<evidence type="ECO:0000259" key="9">
    <source>
        <dbReference type="Pfam" id="PF00156"/>
    </source>
</evidence>
<dbReference type="GO" id="GO:0000287">
    <property type="term" value="F:magnesium ion binding"/>
    <property type="evidence" value="ECO:0007669"/>
    <property type="project" value="InterPro"/>
</dbReference>
<dbReference type="GO" id="GO:0005737">
    <property type="term" value="C:cytoplasm"/>
    <property type="evidence" value="ECO:0007669"/>
    <property type="project" value="TreeGrafter"/>
</dbReference>
<evidence type="ECO:0000256" key="8">
    <source>
        <dbReference type="RuleBase" id="RU004324"/>
    </source>
</evidence>
<feature type="domain" description="Ribose-phosphate pyrophosphokinase N-terminal" evidence="10">
    <location>
        <begin position="78"/>
        <end position="184"/>
    </location>
</feature>
<dbReference type="PANTHER" id="PTHR10210">
    <property type="entry name" value="RIBOSE-PHOSPHATE DIPHOSPHOKINASE FAMILY MEMBER"/>
    <property type="match status" value="1"/>
</dbReference>
<dbReference type="RefSeq" id="WP_102892285.1">
    <property type="nucleotide sequence ID" value="NZ_NBZD01000001.1"/>
</dbReference>